<evidence type="ECO:0000313" key="1">
    <source>
        <dbReference type="EMBL" id="UQZ84779.1"/>
    </source>
</evidence>
<organism evidence="1 2">
    <name type="scientific">Paenibacillus konkukensis</name>
    <dbReference type="NCBI Taxonomy" id="2020716"/>
    <lineage>
        <taxon>Bacteria</taxon>
        <taxon>Bacillati</taxon>
        <taxon>Bacillota</taxon>
        <taxon>Bacilli</taxon>
        <taxon>Bacillales</taxon>
        <taxon>Paenibacillaceae</taxon>
        <taxon>Paenibacillus</taxon>
    </lineage>
</organism>
<accession>A0ABY4RTR8</accession>
<proteinExistence type="predicted"/>
<evidence type="ECO:0000313" key="2">
    <source>
        <dbReference type="Proteomes" id="UP001057134"/>
    </source>
</evidence>
<reference evidence="1" key="1">
    <citation type="submission" date="2018-02" db="EMBL/GenBank/DDBJ databases">
        <authorList>
            <person name="Kim S.-K."/>
            <person name="Jung H.-I."/>
            <person name="Lee S.-W."/>
        </authorList>
    </citation>
    <scope>NUCLEOTIDE SEQUENCE</scope>
    <source>
        <strain evidence="1">SK3146</strain>
    </source>
</reference>
<keyword evidence="2" id="KW-1185">Reference proteome</keyword>
<name>A0ABY4RTR8_9BACL</name>
<protein>
    <submittedName>
        <fullName evidence="1">Uncharacterized protein</fullName>
    </submittedName>
</protein>
<gene>
    <name evidence="1" type="ORF">SK3146_04034</name>
</gene>
<dbReference type="Proteomes" id="UP001057134">
    <property type="component" value="Chromosome"/>
</dbReference>
<dbReference type="EMBL" id="CP027059">
    <property type="protein sequence ID" value="UQZ84779.1"/>
    <property type="molecule type" value="Genomic_DNA"/>
</dbReference>
<reference evidence="1" key="2">
    <citation type="journal article" date="2021" name="J Anim Sci Technol">
        <title>Complete genome sequence of Paenibacillus konkukensis sp. nov. SK3146 as a potential probiotic strain.</title>
        <authorList>
            <person name="Jung H.I."/>
            <person name="Park S."/>
            <person name="Niu K.M."/>
            <person name="Lee S.W."/>
            <person name="Kothari D."/>
            <person name="Yi K.J."/>
            <person name="Kim S.K."/>
        </authorList>
    </citation>
    <scope>NUCLEOTIDE SEQUENCE</scope>
    <source>
        <strain evidence="1">SK3146</strain>
    </source>
</reference>
<sequence>MSAVKSKAGTILPSLWTELPPYAATRIFPGVSS</sequence>